<dbReference type="InParanoid" id="A0A4V2Z026"/>
<dbReference type="RefSeq" id="WP_131901006.1">
    <property type="nucleotide sequence ID" value="NZ_SMKZ01000065.1"/>
</dbReference>
<dbReference type="EMBL" id="SMKZ01000065">
    <property type="protein sequence ID" value="TDD98867.1"/>
    <property type="molecule type" value="Genomic_DNA"/>
</dbReference>
<dbReference type="OrthoDB" id="5146042at2"/>
<reference evidence="1 2" key="1">
    <citation type="submission" date="2019-03" db="EMBL/GenBank/DDBJ databases">
        <title>Draft genome sequences of novel Actinobacteria.</title>
        <authorList>
            <person name="Sahin N."/>
            <person name="Ay H."/>
            <person name="Saygin H."/>
        </authorList>
    </citation>
    <scope>NUCLEOTIDE SEQUENCE [LARGE SCALE GENOMIC DNA]</scope>
    <source>
        <strain evidence="1 2">5K138</strain>
    </source>
</reference>
<evidence type="ECO:0000313" key="1">
    <source>
        <dbReference type="EMBL" id="TDD98867.1"/>
    </source>
</evidence>
<dbReference type="Proteomes" id="UP000294739">
    <property type="component" value="Unassembled WGS sequence"/>
</dbReference>
<evidence type="ECO:0000313" key="2">
    <source>
        <dbReference type="Proteomes" id="UP000294739"/>
    </source>
</evidence>
<name>A0A4V2Z026_9ACTN</name>
<keyword evidence="2" id="KW-1185">Reference proteome</keyword>
<gene>
    <name evidence="1" type="ORF">E1269_28460</name>
</gene>
<dbReference type="AlphaFoldDB" id="A0A4V2Z026"/>
<evidence type="ECO:0008006" key="3">
    <source>
        <dbReference type="Google" id="ProtNLM"/>
    </source>
</evidence>
<accession>A0A4V2Z026</accession>
<protein>
    <recommendedName>
        <fullName evidence="3">Type IV toxin-antitoxin system AbiEi family antitoxin domain-containing protein</fullName>
    </recommendedName>
</protein>
<sequence length="329" mass="36782">MVLPVTLIDLAALQHGVVGLEQAVAAGMTQRRVGWLVRSGHWQRVHARVYATFTGPLPFEAQVWAAILRAGRGAVASHRTAAFLDGLCDDPGPLIHVTLPADRHVRSRVDGVGLHYAHRLCHTRHPTLSPPRTRVEDTVLDLVDATARPREVETWVTSACQRRLTTPERLADALGRRKKIRWRPMLESMLGDVAAGAQSPLELRHLRAVERAHAMPRGHRQRRVAGSRVIWVDVDYDRYALRIELDGRVGHVDDGRFRDRRRDNRATSDGRATLRYGHSDVFGDPCGVAAEQGRVLRDRGWTGRPRACGPDCPVPMIINGWRRHEVAVG</sequence>
<comment type="caution">
    <text evidence="1">The sequence shown here is derived from an EMBL/GenBank/DDBJ whole genome shotgun (WGS) entry which is preliminary data.</text>
</comment>
<proteinExistence type="predicted"/>
<organism evidence="1 2">
    <name type="scientific">Jiangella asiatica</name>
    <dbReference type="NCBI Taxonomy" id="2530372"/>
    <lineage>
        <taxon>Bacteria</taxon>
        <taxon>Bacillati</taxon>
        <taxon>Actinomycetota</taxon>
        <taxon>Actinomycetes</taxon>
        <taxon>Jiangellales</taxon>
        <taxon>Jiangellaceae</taxon>
        <taxon>Jiangella</taxon>
    </lineage>
</organism>